<dbReference type="PROSITE" id="PS51257">
    <property type="entry name" value="PROKAR_LIPOPROTEIN"/>
    <property type="match status" value="1"/>
</dbReference>
<dbReference type="NCBIfam" id="NF045826">
    <property type="entry name" value="lipo_P68"/>
    <property type="match status" value="1"/>
</dbReference>
<dbReference type="KEGG" id="mpu:MYPU_3180"/>
<dbReference type="BioCyc" id="MPUL272635:G1GT6-318-MONOMER"/>
<protein>
    <submittedName>
        <fullName evidence="3">LIPOPROTEIN</fullName>
    </submittedName>
</protein>
<feature type="chain" id="PRO_5004322877" evidence="2">
    <location>
        <begin position="27"/>
        <end position="635"/>
    </location>
</feature>
<reference evidence="3 4" key="1">
    <citation type="journal article" date="2001" name="Nucleic Acids Res.">
        <title>The complete genome sequence of the murine respiratory pathogen Mycoplasma pulmonis.</title>
        <authorList>
            <person name="Chambaud I."/>
            <person name="Heilig R."/>
            <person name="Ferris S."/>
            <person name="Barbe V."/>
            <person name="Samson D."/>
            <person name="Galisson F."/>
            <person name="Moszer I."/>
            <person name="Dybvig K."/>
            <person name="Wroblewski H."/>
            <person name="Viari A."/>
            <person name="Rocha E.P.C."/>
            <person name="Blanchard A."/>
        </authorList>
    </citation>
    <scope>NUCLEOTIDE SEQUENCE [LARGE SCALE GENOMIC DNA]</scope>
    <source>
        <strain evidence="3 4">UAB CTIP</strain>
    </source>
</reference>
<proteinExistence type="predicted"/>
<dbReference type="RefSeq" id="WP_010925122.1">
    <property type="nucleotide sequence ID" value="NC_002771.1"/>
</dbReference>
<keyword evidence="3" id="KW-0449">Lipoprotein</keyword>
<gene>
    <name evidence="3" type="ordered locus">MYPU_3180</name>
</gene>
<evidence type="ECO:0000313" key="3">
    <source>
        <dbReference type="EMBL" id="CAC13491.1"/>
    </source>
</evidence>
<dbReference type="STRING" id="272635.gene:17576909"/>
<dbReference type="AlphaFoldDB" id="Q98QP3"/>
<name>Q98QP3_MYCPU</name>
<feature type="signal peptide" evidence="2">
    <location>
        <begin position="1"/>
        <end position="26"/>
    </location>
</feature>
<dbReference type="PIR" id="F90551">
    <property type="entry name" value="F90551"/>
</dbReference>
<sequence length="635" mass="72739">MKNKKRFLVSAAFAAFLALTPIVVSCKQGESSKKLNFQADSFEDKVVFQSAQGTIWPLMTGLSELIKIYNQEYKNDADFLPVELQDQSITKTFSEDTLARDTLSKIHGGNNNDIPNILLNNPSGAFLISQYERLLDFEGTKIKGELFGEVLRKTHSKIPGSNVEKLYALPFDVTTVDAVLYNLDIMAHIFEQIRAGGGKVNLSETNPLKMKIDKAKTEGNSEIPEGKIWRYLMAKSNQAFSGYEVKDETFESYEAIQEFASKVYDGLELQKNLSDEIKAKIASDADAKVFRMDYQDLTFGKFLYDRLNAYEGKNPYLWDFENPDPSKGITGRNLKYNFKNDPRVKEIFLNAYNDFVKDNKQKIVSGSGTSAKRLKSIYYSTKGHNDWSGSDVTRYNSAFAYTTKLGYTNYYNSSTLKQSVLRGFSGNAQEQEKRWKDLEKGFTRIEDFWLTRQTTKLQKNSQNRLFNYGGSSLVAIKTTQKRDKATIKFLEWIFTGDLPEKHGGGKVKDLLRNRSRYIVPTADKISEQERDKVQKLIDEQDKLFKDLKAKENKSAEEIAQMDKAEEQRNYFISARLTIDDILASVKAKEQTRFIYNDDYTSQIWTKITQILLNSTKSGEKPLTKEEFWAELEKIQ</sequence>
<evidence type="ECO:0000313" key="4">
    <source>
        <dbReference type="Proteomes" id="UP000000528"/>
    </source>
</evidence>
<feature type="coiled-coil region" evidence="1">
    <location>
        <begin position="533"/>
        <end position="567"/>
    </location>
</feature>
<dbReference type="Proteomes" id="UP000000528">
    <property type="component" value="Chromosome"/>
</dbReference>
<keyword evidence="1" id="KW-0175">Coiled coil</keyword>
<dbReference type="InterPro" id="IPR054825">
    <property type="entry name" value="P68-like"/>
</dbReference>
<accession>Q98QP3</accession>
<keyword evidence="2" id="KW-0732">Signal</keyword>
<evidence type="ECO:0000256" key="1">
    <source>
        <dbReference type="SAM" id="Coils"/>
    </source>
</evidence>
<organism evidence="4">
    <name type="scientific">Mycoplasmopsis pulmonis (strain UAB CTIP)</name>
    <name type="common">Mycoplasma pulmonis</name>
    <dbReference type="NCBI Taxonomy" id="272635"/>
    <lineage>
        <taxon>Bacteria</taxon>
        <taxon>Bacillati</taxon>
        <taxon>Mycoplasmatota</taxon>
        <taxon>Mycoplasmoidales</taxon>
        <taxon>Metamycoplasmataceae</taxon>
        <taxon>Mycoplasmopsis</taxon>
    </lineage>
</organism>
<keyword evidence="4" id="KW-1185">Reference proteome</keyword>
<evidence type="ECO:0000256" key="2">
    <source>
        <dbReference type="SAM" id="SignalP"/>
    </source>
</evidence>
<dbReference type="eggNOG" id="ENOG5030MEJ">
    <property type="taxonomic scope" value="Bacteria"/>
</dbReference>
<dbReference type="HOGENOM" id="CLU_030256_0_0_14"/>
<dbReference type="EMBL" id="AL445564">
    <property type="protein sequence ID" value="CAC13491.1"/>
    <property type="molecule type" value="Genomic_DNA"/>
</dbReference>